<name>A0A062V3G8_9EURY</name>
<reference evidence="1 2" key="1">
    <citation type="journal article" date="2013" name="Nature">
        <title>Anaerobic oxidation of methane coupled to nitrate reduction in a novel archaeal lineage.</title>
        <authorList>
            <person name="Haroon M.F."/>
            <person name="Hu S."/>
            <person name="Shi Y."/>
            <person name="Imelfort M."/>
            <person name="Keller J."/>
            <person name="Hugenholtz P."/>
            <person name="Yuan Z."/>
            <person name="Tyson G.W."/>
        </authorList>
    </citation>
    <scope>NUCLEOTIDE SEQUENCE [LARGE SCALE GENOMIC DNA]</scope>
    <source>
        <strain evidence="1 2">ANME-2d</strain>
    </source>
</reference>
<dbReference type="RefSeq" id="WP_157834044.1">
    <property type="nucleotide sequence ID" value="NZ_JMIY01000004.1"/>
</dbReference>
<organism evidence="1 2">
    <name type="scientific">Candidatus Methanoperedens nitratireducens</name>
    <dbReference type="NCBI Taxonomy" id="1392998"/>
    <lineage>
        <taxon>Archaea</taxon>
        <taxon>Methanobacteriati</taxon>
        <taxon>Methanobacteriota</taxon>
        <taxon>Stenosarchaea group</taxon>
        <taxon>Methanomicrobia</taxon>
        <taxon>Methanosarcinales</taxon>
        <taxon>ANME-2 cluster</taxon>
        <taxon>Candidatus Methanoperedentaceae</taxon>
        <taxon>Candidatus Methanoperedens</taxon>
    </lineage>
</organism>
<dbReference type="AlphaFoldDB" id="A0A062V3G8"/>
<gene>
    <name evidence="1" type="ORF">ANME2D_01938</name>
</gene>
<keyword evidence="2" id="KW-1185">Reference proteome</keyword>
<sequence>MAVKKVLGTTKLSGDNKMTLIEPVAEILKAKRGDLIVFYLVDGKICIEVA</sequence>
<proteinExistence type="predicted"/>
<evidence type="ECO:0000313" key="2">
    <source>
        <dbReference type="Proteomes" id="UP000027153"/>
    </source>
</evidence>
<dbReference type="EMBL" id="JMIY01000004">
    <property type="protein sequence ID" value="KCZ71882.1"/>
    <property type="molecule type" value="Genomic_DNA"/>
</dbReference>
<protein>
    <recommendedName>
        <fullName evidence="3">SpoVT-AbrB domain-containing protein</fullName>
    </recommendedName>
</protein>
<comment type="caution">
    <text evidence="1">The sequence shown here is derived from an EMBL/GenBank/DDBJ whole genome shotgun (WGS) entry which is preliminary data.</text>
</comment>
<dbReference type="Proteomes" id="UP000027153">
    <property type="component" value="Unassembled WGS sequence"/>
</dbReference>
<evidence type="ECO:0000313" key="1">
    <source>
        <dbReference type="EMBL" id="KCZ71882.1"/>
    </source>
</evidence>
<evidence type="ECO:0008006" key="3">
    <source>
        <dbReference type="Google" id="ProtNLM"/>
    </source>
</evidence>
<accession>A0A062V3G8</accession>